<organism evidence="1 2">
    <name type="scientific">[Eubacterium] siraeum DSM 15702</name>
    <dbReference type="NCBI Taxonomy" id="428128"/>
    <lineage>
        <taxon>Bacteria</taxon>
        <taxon>Bacillati</taxon>
        <taxon>Bacillota</taxon>
        <taxon>Clostridia</taxon>
        <taxon>Eubacteriales</taxon>
        <taxon>Oscillospiraceae</taxon>
        <taxon>Oscillospiraceae incertae sedis</taxon>
    </lineage>
</organism>
<dbReference type="EMBL" id="ABCA03000051">
    <property type="protein sequence ID" value="EDS00158.1"/>
    <property type="molecule type" value="Genomic_DNA"/>
</dbReference>
<reference evidence="1" key="2">
    <citation type="submission" date="2014-06" db="EMBL/GenBank/DDBJ databases">
        <title>Draft genome sequence of Eubacterium siraeum (DSM 15702).</title>
        <authorList>
            <person name="Sudarsanam P."/>
            <person name="Ley R."/>
            <person name="Guruge J."/>
            <person name="Turnbaugh P.J."/>
            <person name="Mahowald M."/>
            <person name="Liep D."/>
            <person name="Gordon J."/>
        </authorList>
    </citation>
    <scope>NUCLEOTIDE SEQUENCE</scope>
    <source>
        <strain evidence="1">DSM 15702</strain>
    </source>
</reference>
<keyword evidence="2" id="KW-1185">Reference proteome</keyword>
<accession>B0MQH9</accession>
<proteinExistence type="predicted"/>
<evidence type="ECO:0000313" key="1">
    <source>
        <dbReference type="EMBL" id="EDS00158.1"/>
    </source>
</evidence>
<evidence type="ECO:0000313" key="2">
    <source>
        <dbReference type="Proteomes" id="UP000005326"/>
    </source>
</evidence>
<gene>
    <name evidence="1" type="ORF">EUBSIR_02095</name>
</gene>
<comment type="caution">
    <text evidence="1">The sequence shown here is derived from an EMBL/GenBank/DDBJ whole genome shotgun (WGS) entry which is preliminary data.</text>
</comment>
<protein>
    <submittedName>
        <fullName evidence="1">Uncharacterized protein</fullName>
    </submittedName>
</protein>
<dbReference type="Proteomes" id="UP000005326">
    <property type="component" value="Unassembled WGS sequence"/>
</dbReference>
<sequence length="85" mass="9845">MGGYFFLFEELIVNIITVNAVRKIPICVKSLKVMYISYTPFQMFSHLGRCIDRLSSKEPSSLLYISSEINRCAEAWRLCFIAKRS</sequence>
<name>B0MQH9_9FIRM</name>
<reference evidence="1" key="1">
    <citation type="submission" date="2007-10" db="EMBL/GenBank/DDBJ databases">
        <authorList>
            <person name="Fulton L."/>
            <person name="Clifton S."/>
            <person name="Fulton B."/>
            <person name="Xu J."/>
            <person name="Minx P."/>
            <person name="Pepin K.H."/>
            <person name="Johnson M."/>
            <person name="Thiruvilangam P."/>
            <person name="Bhonagiri V."/>
            <person name="Nash W.E."/>
            <person name="Mardis E.R."/>
            <person name="Wilson R.K."/>
        </authorList>
    </citation>
    <scope>NUCLEOTIDE SEQUENCE [LARGE SCALE GENOMIC DNA]</scope>
    <source>
        <strain evidence="1">DSM 15702</strain>
    </source>
</reference>
<dbReference type="AlphaFoldDB" id="B0MQH9"/>